<accession>A0ABT7SXR1</accession>
<evidence type="ECO:0000313" key="3">
    <source>
        <dbReference type="Proteomes" id="UP001234343"/>
    </source>
</evidence>
<evidence type="ECO:0000313" key="2">
    <source>
        <dbReference type="EMBL" id="MDM7860982.1"/>
    </source>
</evidence>
<comment type="caution">
    <text evidence="2">The sequence shown here is derived from an EMBL/GenBank/DDBJ whole genome shotgun (WGS) entry which is preliminary data.</text>
</comment>
<keyword evidence="3" id="KW-1185">Reference proteome</keyword>
<sequence>MRIFAALVMQALLAVSANADTQNIVVITHQKHAGIELTRNEIKNLFMGGVSTQQLEPLALKPGADARLIFNTKILGLTESRVQSYWAQMHFSGRNKPPQEFETVEALLAYIQKNPNAVGYLPAEIELSDDFVVIYATQ</sequence>
<dbReference type="SUPFAM" id="SSF53850">
    <property type="entry name" value="Periplasmic binding protein-like II"/>
    <property type="match status" value="1"/>
</dbReference>
<feature type="chain" id="PRO_5047060735" description="Phosphate ABC transporter substrate-binding protein" evidence="1">
    <location>
        <begin position="20"/>
        <end position="138"/>
    </location>
</feature>
<protein>
    <recommendedName>
        <fullName evidence="4">Phosphate ABC transporter substrate-binding protein</fullName>
    </recommendedName>
</protein>
<reference evidence="2 3" key="1">
    <citation type="submission" date="2023-06" db="EMBL/GenBank/DDBJ databases">
        <title>Alteromonas sp. ASW11-36 isolated from intertidal sand.</title>
        <authorList>
            <person name="Li Y."/>
        </authorList>
    </citation>
    <scope>NUCLEOTIDE SEQUENCE [LARGE SCALE GENOMIC DNA]</scope>
    <source>
        <strain evidence="2 3">ASW11-36</strain>
    </source>
</reference>
<gene>
    <name evidence="2" type="ORF">QTP81_10270</name>
</gene>
<name>A0ABT7SXR1_9ALTE</name>
<evidence type="ECO:0008006" key="4">
    <source>
        <dbReference type="Google" id="ProtNLM"/>
    </source>
</evidence>
<dbReference type="Proteomes" id="UP001234343">
    <property type="component" value="Unassembled WGS sequence"/>
</dbReference>
<dbReference type="Gene3D" id="3.40.190.10">
    <property type="entry name" value="Periplasmic binding protein-like II"/>
    <property type="match status" value="1"/>
</dbReference>
<keyword evidence="1" id="KW-0732">Signal</keyword>
<organism evidence="2 3">
    <name type="scientific">Alteromonas arenosi</name>
    <dbReference type="NCBI Taxonomy" id="3055817"/>
    <lineage>
        <taxon>Bacteria</taxon>
        <taxon>Pseudomonadati</taxon>
        <taxon>Pseudomonadota</taxon>
        <taxon>Gammaproteobacteria</taxon>
        <taxon>Alteromonadales</taxon>
        <taxon>Alteromonadaceae</taxon>
        <taxon>Alteromonas/Salinimonas group</taxon>
        <taxon>Alteromonas</taxon>
    </lineage>
</organism>
<dbReference type="RefSeq" id="WP_289365272.1">
    <property type="nucleotide sequence ID" value="NZ_JAUCBP010000007.1"/>
</dbReference>
<evidence type="ECO:0000256" key="1">
    <source>
        <dbReference type="SAM" id="SignalP"/>
    </source>
</evidence>
<dbReference type="EMBL" id="JAUCBP010000007">
    <property type="protein sequence ID" value="MDM7860982.1"/>
    <property type="molecule type" value="Genomic_DNA"/>
</dbReference>
<proteinExistence type="predicted"/>
<feature type="signal peptide" evidence="1">
    <location>
        <begin position="1"/>
        <end position="19"/>
    </location>
</feature>